<dbReference type="InterPro" id="IPR003594">
    <property type="entry name" value="HATPase_dom"/>
</dbReference>
<evidence type="ECO:0000256" key="7">
    <source>
        <dbReference type="ARBA" id="ARBA00022741"/>
    </source>
</evidence>
<comment type="subcellular location">
    <subcellularLocation>
        <location evidence="2">Membrane</location>
        <topology evidence="2">Multi-pass membrane protein</topology>
    </subcellularLocation>
</comment>
<name>A0A0M9DMT5_9BACI</name>
<organism evidence="15 16">
    <name type="scientific">Lysinibacillus macroides</name>
    <dbReference type="NCBI Taxonomy" id="33935"/>
    <lineage>
        <taxon>Bacteria</taxon>
        <taxon>Bacillati</taxon>
        <taxon>Bacillota</taxon>
        <taxon>Bacilli</taxon>
        <taxon>Bacillales</taxon>
        <taxon>Bacillaceae</taxon>
        <taxon>Lysinibacillus</taxon>
    </lineage>
</organism>
<comment type="catalytic activity">
    <reaction evidence="1">
        <text>ATP + protein L-histidine = ADP + protein N-phospho-L-histidine.</text>
        <dbReference type="EC" id="2.7.13.3"/>
    </reaction>
</comment>
<dbReference type="AlphaFoldDB" id="A0A0M9DMT5"/>
<dbReference type="SMART" id="SM00387">
    <property type="entry name" value="HATPase_c"/>
    <property type="match status" value="1"/>
</dbReference>
<dbReference type="PATRIC" id="fig|33935.3.peg.1206"/>
<feature type="coiled-coil region" evidence="13">
    <location>
        <begin position="58"/>
        <end position="88"/>
    </location>
</feature>
<dbReference type="GO" id="GO:0000155">
    <property type="term" value="F:phosphorelay sensor kinase activity"/>
    <property type="evidence" value="ECO:0007669"/>
    <property type="project" value="InterPro"/>
</dbReference>
<keyword evidence="4" id="KW-0597">Phosphoprotein</keyword>
<dbReference type="SUPFAM" id="SSF47384">
    <property type="entry name" value="Homodimeric domain of signal transducing histidine kinase"/>
    <property type="match status" value="1"/>
</dbReference>
<protein>
    <recommendedName>
        <fullName evidence="3">histidine kinase</fullName>
        <ecNumber evidence="3">2.7.13.3</ecNumber>
    </recommendedName>
</protein>
<dbReference type="InterPro" id="IPR005467">
    <property type="entry name" value="His_kinase_dom"/>
</dbReference>
<dbReference type="InterPro" id="IPR050398">
    <property type="entry name" value="HssS/ArlS-like"/>
</dbReference>
<sequence length="308" mass="35399">MLYVVIVLSFITICLLARFLCLKKEIRSATKQLQQRHKQQTTKKINLSLYDKDFERLAEEINHEIDETKQAIAEQKRTENELKQAISNISHDIRTPMTSILGYVQFLEDETIPPHIRQEYMRIVKSSALRLKVLLEDFFELSVIESTDYLLKMEWVQLNDLVLEVLVSFYEAFNQQQIEPTIHMPEEMVRVKADPSALKRVIENLVTNALKHSVGHVTIALHQTPSCTELIISNPAPQLQEQDLFHLFDRFYKADQARKGKGTGLGLSIAKSLMEKMNGTLSAKLLDQQLSMKCQWCVSTPKTGNEAL</sequence>
<dbReference type="Pfam" id="PF00512">
    <property type="entry name" value="HisKA"/>
    <property type="match status" value="1"/>
</dbReference>
<dbReference type="InterPro" id="IPR004358">
    <property type="entry name" value="Sig_transdc_His_kin-like_C"/>
</dbReference>
<dbReference type="PANTHER" id="PTHR45528">
    <property type="entry name" value="SENSOR HISTIDINE KINASE CPXA"/>
    <property type="match status" value="1"/>
</dbReference>
<evidence type="ECO:0000256" key="5">
    <source>
        <dbReference type="ARBA" id="ARBA00022679"/>
    </source>
</evidence>
<evidence type="ECO:0000256" key="2">
    <source>
        <dbReference type="ARBA" id="ARBA00004141"/>
    </source>
</evidence>
<keyword evidence="13" id="KW-0175">Coiled coil</keyword>
<dbReference type="OrthoDB" id="9792991at2"/>
<dbReference type="GO" id="GO:0005524">
    <property type="term" value="F:ATP binding"/>
    <property type="evidence" value="ECO:0007669"/>
    <property type="project" value="UniProtKB-KW"/>
</dbReference>
<evidence type="ECO:0000256" key="11">
    <source>
        <dbReference type="ARBA" id="ARBA00023012"/>
    </source>
</evidence>
<dbReference type="Pfam" id="PF02518">
    <property type="entry name" value="HATPase_c"/>
    <property type="match status" value="1"/>
</dbReference>
<gene>
    <name evidence="15" type="ORF">ADM90_08670</name>
</gene>
<dbReference type="STRING" id="33935.ADM90_08670"/>
<evidence type="ECO:0000256" key="4">
    <source>
        <dbReference type="ARBA" id="ARBA00022553"/>
    </source>
</evidence>
<keyword evidence="7" id="KW-0547">Nucleotide-binding</keyword>
<evidence type="ECO:0000313" key="15">
    <source>
        <dbReference type="EMBL" id="KOY83332.1"/>
    </source>
</evidence>
<reference evidence="15 16" key="1">
    <citation type="submission" date="2015-07" db="EMBL/GenBank/DDBJ databases">
        <title>Genome sequencing project for genomic taxonomy and phylogenomics of Bacillus-like bacteria.</title>
        <authorList>
            <person name="Liu B."/>
            <person name="Wang J."/>
            <person name="Zhu Y."/>
            <person name="Liu G."/>
            <person name="Chen Q."/>
            <person name="Chen Z."/>
            <person name="Che J."/>
            <person name="Ge C."/>
            <person name="Shi H."/>
            <person name="Pan Z."/>
            <person name="Liu X."/>
        </authorList>
    </citation>
    <scope>NUCLEOTIDE SEQUENCE [LARGE SCALE GENOMIC DNA]</scope>
    <source>
        <strain evidence="15 16">DSM 54</strain>
    </source>
</reference>
<dbReference type="PANTHER" id="PTHR45528:SF8">
    <property type="entry name" value="HISTIDINE KINASE"/>
    <property type="match status" value="1"/>
</dbReference>
<evidence type="ECO:0000256" key="10">
    <source>
        <dbReference type="ARBA" id="ARBA00022989"/>
    </source>
</evidence>
<keyword evidence="11" id="KW-0902">Two-component regulatory system</keyword>
<evidence type="ECO:0000256" key="9">
    <source>
        <dbReference type="ARBA" id="ARBA00022840"/>
    </source>
</evidence>
<evidence type="ECO:0000256" key="6">
    <source>
        <dbReference type="ARBA" id="ARBA00022692"/>
    </source>
</evidence>
<keyword evidence="9" id="KW-0067">ATP-binding</keyword>
<dbReference type="Gene3D" id="1.10.287.130">
    <property type="match status" value="1"/>
</dbReference>
<dbReference type="GO" id="GO:0005886">
    <property type="term" value="C:plasma membrane"/>
    <property type="evidence" value="ECO:0007669"/>
    <property type="project" value="TreeGrafter"/>
</dbReference>
<dbReference type="Proteomes" id="UP000037977">
    <property type="component" value="Unassembled WGS sequence"/>
</dbReference>
<keyword evidence="6" id="KW-0812">Transmembrane</keyword>
<proteinExistence type="predicted"/>
<keyword evidence="5" id="KW-0808">Transferase</keyword>
<comment type="caution">
    <text evidence="15">The sequence shown here is derived from an EMBL/GenBank/DDBJ whole genome shotgun (WGS) entry which is preliminary data.</text>
</comment>
<accession>A0A0M9DMT5</accession>
<dbReference type="EC" id="2.7.13.3" evidence="3"/>
<dbReference type="CDD" id="cd00082">
    <property type="entry name" value="HisKA"/>
    <property type="match status" value="1"/>
</dbReference>
<evidence type="ECO:0000256" key="3">
    <source>
        <dbReference type="ARBA" id="ARBA00012438"/>
    </source>
</evidence>
<dbReference type="Gene3D" id="3.30.565.10">
    <property type="entry name" value="Histidine kinase-like ATPase, C-terminal domain"/>
    <property type="match status" value="1"/>
</dbReference>
<evidence type="ECO:0000256" key="8">
    <source>
        <dbReference type="ARBA" id="ARBA00022777"/>
    </source>
</evidence>
<evidence type="ECO:0000256" key="13">
    <source>
        <dbReference type="SAM" id="Coils"/>
    </source>
</evidence>
<dbReference type="PRINTS" id="PR00344">
    <property type="entry name" value="BCTRLSENSOR"/>
</dbReference>
<dbReference type="EMBL" id="LGCI01000005">
    <property type="protein sequence ID" value="KOY83332.1"/>
    <property type="molecule type" value="Genomic_DNA"/>
</dbReference>
<evidence type="ECO:0000256" key="1">
    <source>
        <dbReference type="ARBA" id="ARBA00000085"/>
    </source>
</evidence>
<dbReference type="CDD" id="cd00075">
    <property type="entry name" value="HATPase"/>
    <property type="match status" value="1"/>
</dbReference>
<dbReference type="PROSITE" id="PS50109">
    <property type="entry name" value="HIS_KIN"/>
    <property type="match status" value="1"/>
</dbReference>
<evidence type="ECO:0000313" key="16">
    <source>
        <dbReference type="Proteomes" id="UP000037977"/>
    </source>
</evidence>
<keyword evidence="8 15" id="KW-0418">Kinase</keyword>
<dbReference type="InterPro" id="IPR003661">
    <property type="entry name" value="HisK_dim/P_dom"/>
</dbReference>
<dbReference type="SMART" id="SM00388">
    <property type="entry name" value="HisKA"/>
    <property type="match status" value="1"/>
</dbReference>
<evidence type="ECO:0000259" key="14">
    <source>
        <dbReference type="PROSITE" id="PS50109"/>
    </source>
</evidence>
<dbReference type="InterPro" id="IPR036097">
    <property type="entry name" value="HisK_dim/P_sf"/>
</dbReference>
<keyword evidence="16" id="KW-1185">Reference proteome</keyword>
<dbReference type="SUPFAM" id="SSF55874">
    <property type="entry name" value="ATPase domain of HSP90 chaperone/DNA topoisomerase II/histidine kinase"/>
    <property type="match status" value="1"/>
</dbReference>
<feature type="domain" description="Histidine kinase" evidence="14">
    <location>
        <begin position="88"/>
        <end position="282"/>
    </location>
</feature>
<keyword evidence="12" id="KW-0472">Membrane</keyword>
<dbReference type="RefSeq" id="WP_053994572.1">
    <property type="nucleotide sequence ID" value="NZ_CP065643.1"/>
</dbReference>
<dbReference type="InterPro" id="IPR036890">
    <property type="entry name" value="HATPase_C_sf"/>
</dbReference>
<keyword evidence="10" id="KW-1133">Transmembrane helix</keyword>
<evidence type="ECO:0000256" key="12">
    <source>
        <dbReference type="ARBA" id="ARBA00023136"/>
    </source>
</evidence>